<reference evidence="2 3" key="1">
    <citation type="submission" date="2015-07" db="EMBL/GenBank/DDBJ databases">
        <title>Whole genome sequence of Thermanaerothrix daxensis DSM 23592.</title>
        <authorList>
            <person name="Hemp J."/>
            <person name="Ward L.M."/>
            <person name="Pace L.A."/>
            <person name="Fischer W.W."/>
        </authorList>
    </citation>
    <scope>NUCLEOTIDE SEQUENCE [LARGE SCALE GENOMIC DNA]</scope>
    <source>
        <strain evidence="2 3">GNS-1</strain>
    </source>
</reference>
<dbReference type="InterPro" id="IPR013429">
    <property type="entry name" value="Regulatory_FmdB_Zinc_ribbon"/>
</dbReference>
<proteinExistence type="predicted"/>
<dbReference type="SMART" id="SM00834">
    <property type="entry name" value="CxxC_CXXC_SSSS"/>
    <property type="match status" value="1"/>
</dbReference>
<name>A0A0P6Y2I0_9CHLR</name>
<keyword evidence="3" id="KW-1185">Reference proteome</keyword>
<dbReference type="Gene3D" id="2.20.28.30">
    <property type="entry name" value="RNA polymerase ii, chain L"/>
    <property type="match status" value="1"/>
</dbReference>
<dbReference type="Pfam" id="PF09723">
    <property type="entry name" value="Zn_ribbon_8"/>
    <property type="match status" value="1"/>
</dbReference>
<comment type="caution">
    <text evidence="2">The sequence shown here is derived from an EMBL/GenBank/DDBJ whole genome shotgun (WGS) entry which is preliminary data.</text>
</comment>
<dbReference type="AlphaFoldDB" id="A0A0P6Y2I0"/>
<dbReference type="Proteomes" id="UP000050544">
    <property type="component" value="Unassembled WGS sequence"/>
</dbReference>
<evidence type="ECO:0000313" key="3">
    <source>
        <dbReference type="Proteomes" id="UP000050544"/>
    </source>
</evidence>
<accession>A0A0P6Y2I0</accession>
<dbReference type="NCBIfam" id="TIGR02605">
    <property type="entry name" value="CxxC_CxxC_SSSS"/>
    <property type="match status" value="1"/>
</dbReference>
<dbReference type="RefSeq" id="WP_054521698.1">
    <property type="nucleotide sequence ID" value="NZ_LGKO01000004.1"/>
</dbReference>
<evidence type="ECO:0000313" key="2">
    <source>
        <dbReference type="EMBL" id="KPL83279.1"/>
    </source>
</evidence>
<organism evidence="2 3">
    <name type="scientific">Thermanaerothrix daxensis</name>
    <dbReference type="NCBI Taxonomy" id="869279"/>
    <lineage>
        <taxon>Bacteria</taxon>
        <taxon>Bacillati</taxon>
        <taxon>Chloroflexota</taxon>
        <taxon>Anaerolineae</taxon>
        <taxon>Anaerolineales</taxon>
        <taxon>Anaerolineaceae</taxon>
        <taxon>Thermanaerothrix</taxon>
    </lineage>
</organism>
<evidence type="ECO:0000259" key="1">
    <source>
        <dbReference type="SMART" id="SM00834"/>
    </source>
</evidence>
<protein>
    <recommendedName>
        <fullName evidence="1">Putative regulatory protein FmdB zinc ribbon domain-containing protein</fullName>
    </recommendedName>
</protein>
<dbReference type="OrthoDB" id="9813321at2"/>
<gene>
    <name evidence="2" type="ORF">SE15_08605</name>
</gene>
<dbReference type="EMBL" id="LGKO01000004">
    <property type="protein sequence ID" value="KPL83279.1"/>
    <property type="molecule type" value="Genomic_DNA"/>
</dbReference>
<dbReference type="STRING" id="869279.SE15_08605"/>
<feature type="domain" description="Putative regulatory protein FmdB zinc ribbon" evidence="1">
    <location>
        <begin position="1"/>
        <end position="43"/>
    </location>
</feature>
<sequence length="74" mass="7988">MPIYEYICRDCGARFESMRPMREADQPISCKVCLSPNTYRTVSVFFAASEGRAITNQTGCASCGGGSCASCGHH</sequence>